<reference evidence="1" key="2">
    <citation type="submission" date="2025-09" db="UniProtKB">
        <authorList>
            <consortium name="EnsemblPlants"/>
        </authorList>
    </citation>
    <scope>IDENTIFICATION</scope>
</reference>
<proteinExistence type="predicted"/>
<accession>A0ACD6AAQ7</accession>
<name>A0ACD6AAQ7_AVESA</name>
<reference evidence="1" key="1">
    <citation type="submission" date="2021-05" db="EMBL/GenBank/DDBJ databases">
        <authorList>
            <person name="Scholz U."/>
            <person name="Mascher M."/>
            <person name="Fiebig A."/>
        </authorList>
    </citation>
    <scope>NUCLEOTIDE SEQUENCE [LARGE SCALE GENOMIC DNA]</scope>
</reference>
<dbReference type="Proteomes" id="UP001732700">
    <property type="component" value="Chromosome 7C"/>
</dbReference>
<protein>
    <submittedName>
        <fullName evidence="1">Uncharacterized protein</fullName>
    </submittedName>
</protein>
<organism evidence="1 2">
    <name type="scientific">Avena sativa</name>
    <name type="common">Oat</name>
    <dbReference type="NCBI Taxonomy" id="4498"/>
    <lineage>
        <taxon>Eukaryota</taxon>
        <taxon>Viridiplantae</taxon>
        <taxon>Streptophyta</taxon>
        <taxon>Embryophyta</taxon>
        <taxon>Tracheophyta</taxon>
        <taxon>Spermatophyta</taxon>
        <taxon>Magnoliopsida</taxon>
        <taxon>Liliopsida</taxon>
        <taxon>Poales</taxon>
        <taxon>Poaceae</taxon>
        <taxon>BOP clade</taxon>
        <taxon>Pooideae</taxon>
        <taxon>Poodae</taxon>
        <taxon>Poeae</taxon>
        <taxon>Poeae Chloroplast Group 1 (Aveneae type)</taxon>
        <taxon>Aveninae</taxon>
        <taxon>Avena</taxon>
    </lineage>
</organism>
<evidence type="ECO:0000313" key="2">
    <source>
        <dbReference type="Proteomes" id="UP001732700"/>
    </source>
</evidence>
<sequence length="360" mass="40625">MEDPSREEAAMLLVQELAGDVPERYVIQVEDRPRAGAPVAPIPVIDLGLLSRQHTAEGVEELARLRSALESWGTFLVTNHGVEPSVMDAMWSAARDFFQRPIQEKKKYADLDEIKHYDDYHEGYGTKQVKSPQQTSLEWSDRLLLQVEPQDQRKLHLWPQSLRDILLEFSVQQQCGLLTNGLLPAMATLLGLRKDYFTGLLRGGRNTTFARINYYPMCQRPDLVCGVKPHSDATLISVLMVDENVDGLQILIDDIWYHVPTASSKGHPHALLVLVGDVVEIISNGVFKSPVHRAMTNAQKERMSVVMFYGPDLDKEIGPAEELTDDSRPARYKKVKGVDYLPAQYEHASRGERALDTLRI</sequence>
<dbReference type="EnsemblPlants" id="AVESA.00010b.r2.7CG0715200.1">
    <property type="protein sequence ID" value="AVESA.00010b.r2.7CG0715200.1.CDS"/>
    <property type="gene ID" value="AVESA.00010b.r2.7CG0715200"/>
</dbReference>
<evidence type="ECO:0000313" key="1">
    <source>
        <dbReference type="EnsemblPlants" id="AVESA.00010b.r2.7CG0715200.1.CDS"/>
    </source>
</evidence>
<keyword evidence="2" id="KW-1185">Reference proteome</keyword>